<organism evidence="12">
    <name type="scientific">uncultured Friedmanniella sp</name>
    <dbReference type="NCBI Taxonomy" id="335381"/>
    <lineage>
        <taxon>Bacteria</taxon>
        <taxon>Bacillati</taxon>
        <taxon>Actinomycetota</taxon>
        <taxon>Actinomycetes</taxon>
        <taxon>Propionibacteriales</taxon>
        <taxon>Nocardioidaceae</taxon>
        <taxon>Friedmanniella</taxon>
        <taxon>environmental samples</taxon>
    </lineage>
</organism>
<proteinExistence type="predicted"/>
<keyword evidence="2" id="KW-1003">Cell membrane</keyword>
<accession>A0A6J4KRQ3</accession>
<dbReference type="GO" id="GO:0005507">
    <property type="term" value="F:copper ion binding"/>
    <property type="evidence" value="ECO:0007669"/>
    <property type="project" value="InterPro"/>
</dbReference>
<comment type="subcellular location">
    <subcellularLocation>
        <location evidence="1">Cell membrane</location>
        <topology evidence="1">Multi-pass membrane protein</topology>
    </subcellularLocation>
</comment>
<keyword evidence="5" id="KW-0732">Signal</keyword>
<protein>
    <submittedName>
        <fullName evidence="12">Copper resistance protein CopC / Copper resistance protein CopD</fullName>
    </submittedName>
</protein>
<dbReference type="PANTHER" id="PTHR34820">
    <property type="entry name" value="INNER MEMBRANE PROTEIN YEBZ"/>
    <property type="match status" value="1"/>
</dbReference>
<evidence type="ECO:0000256" key="3">
    <source>
        <dbReference type="ARBA" id="ARBA00022692"/>
    </source>
</evidence>
<keyword evidence="3 9" id="KW-0812">Transmembrane</keyword>
<dbReference type="InterPro" id="IPR008457">
    <property type="entry name" value="Cu-R_CopD_dom"/>
</dbReference>
<evidence type="ECO:0000256" key="1">
    <source>
        <dbReference type="ARBA" id="ARBA00004651"/>
    </source>
</evidence>
<evidence type="ECO:0000259" key="11">
    <source>
        <dbReference type="Pfam" id="PF05425"/>
    </source>
</evidence>
<feature type="transmembrane region" description="Helical" evidence="9">
    <location>
        <begin position="328"/>
        <end position="349"/>
    </location>
</feature>
<sequence>MLGDAPRTVELQFTEPVTVVSSGFALYDTNGRHLSGGRPSTVTGTVQDQTVTASLPPGLADGSYLLSWRVVSADSHPIGGVLAFAVGAPSAIAPSAPATAPDSLGSTVGTSYLVLLVLGYLGMLGAAGLWVFGHLVLRPPQVRGWASRLVVLGLALTVGSNALLVGLTQVREEGRRLWDLATPTVWLEGAASGPGASLGLVVVGALLLGGSHRLSPGLGRSVGLLGALVTLTSVLATGHTRTVGPAWLLSGLDLVHVCTAAVWFGGLVGLGLHLRQARRGDGDPVAVAGVVARFSALAGVLFGLLGASGLLMAFLVLERLAAVLGTGYGRALLVKLGLVGVVGLLAVWNRYHLVRAVGSRAAQPAQWQRLRSAVVDEAVIIVAALAVTALLTAQSPTAPVPSAGTATADPVAVGLYRASLGTGSVQARVQPGLVGPQTIELTLRGADGAPLASGEAPQVSASLPTAGLGPLPATVLPLEGIGRYRADLTLPTSGTWDLLVSVRVSRFGEPTAVLKIAVRS</sequence>
<dbReference type="EMBL" id="CADCTT010000238">
    <property type="protein sequence ID" value="CAA9312205.1"/>
    <property type="molecule type" value="Genomic_DNA"/>
</dbReference>
<dbReference type="InterPro" id="IPR014756">
    <property type="entry name" value="Ig_E-set"/>
</dbReference>
<feature type="transmembrane region" description="Helical" evidence="9">
    <location>
        <begin position="254"/>
        <end position="274"/>
    </location>
</feature>
<gene>
    <name evidence="12" type="ORF">AVDCRST_MAG61-1861</name>
</gene>
<reference evidence="12" key="1">
    <citation type="submission" date="2020-02" db="EMBL/GenBank/DDBJ databases">
        <authorList>
            <person name="Meier V. D."/>
        </authorList>
    </citation>
    <scope>NUCLEOTIDE SEQUENCE</scope>
    <source>
        <strain evidence="12">AVDCRST_MAG61</strain>
    </source>
</reference>
<dbReference type="SUPFAM" id="SSF81296">
    <property type="entry name" value="E set domains"/>
    <property type="match status" value="1"/>
</dbReference>
<dbReference type="Gene3D" id="2.60.40.1220">
    <property type="match status" value="1"/>
</dbReference>
<evidence type="ECO:0000259" key="10">
    <source>
        <dbReference type="Pfam" id="PF04234"/>
    </source>
</evidence>
<evidence type="ECO:0000313" key="12">
    <source>
        <dbReference type="EMBL" id="CAA9312205.1"/>
    </source>
</evidence>
<dbReference type="AlphaFoldDB" id="A0A6J4KRQ3"/>
<keyword evidence="8 9" id="KW-0472">Membrane</keyword>
<dbReference type="GO" id="GO:0042597">
    <property type="term" value="C:periplasmic space"/>
    <property type="evidence" value="ECO:0007669"/>
    <property type="project" value="InterPro"/>
</dbReference>
<evidence type="ECO:0000256" key="2">
    <source>
        <dbReference type="ARBA" id="ARBA00022475"/>
    </source>
</evidence>
<keyword evidence="4" id="KW-0479">Metal-binding</keyword>
<feature type="transmembrane region" description="Helical" evidence="9">
    <location>
        <begin position="190"/>
        <end position="210"/>
    </location>
</feature>
<evidence type="ECO:0000256" key="9">
    <source>
        <dbReference type="SAM" id="Phobius"/>
    </source>
</evidence>
<keyword evidence="7" id="KW-0186">Copper</keyword>
<dbReference type="PANTHER" id="PTHR34820:SF4">
    <property type="entry name" value="INNER MEMBRANE PROTEIN YEBZ"/>
    <property type="match status" value="1"/>
</dbReference>
<evidence type="ECO:0000256" key="4">
    <source>
        <dbReference type="ARBA" id="ARBA00022723"/>
    </source>
</evidence>
<dbReference type="InterPro" id="IPR014755">
    <property type="entry name" value="Cu-Rt/internalin_Ig-like"/>
</dbReference>
<dbReference type="InterPro" id="IPR032694">
    <property type="entry name" value="CopC/D"/>
</dbReference>
<evidence type="ECO:0000256" key="6">
    <source>
        <dbReference type="ARBA" id="ARBA00022989"/>
    </source>
</evidence>
<dbReference type="GO" id="GO:0005886">
    <property type="term" value="C:plasma membrane"/>
    <property type="evidence" value="ECO:0007669"/>
    <property type="project" value="UniProtKB-SubCell"/>
</dbReference>
<dbReference type="Pfam" id="PF05425">
    <property type="entry name" value="CopD"/>
    <property type="match status" value="1"/>
</dbReference>
<evidence type="ECO:0000256" key="7">
    <source>
        <dbReference type="ARBA" id="ARBA00023008"/>
    </source>
</evidence>
<feature type="transmembrane region" description="Helical" evidence="9">
    <location>
        <begin position="112"/>
        <end position="137"/>
    </location>
</feature>
<dbReference type="InterPro" id="IPR007348">
    <property type="entry name" value="CopC_dom"/>
</dbReference>
<feature type="domain" description="CopC" evidence="10">
    <location>
        <begin position="3"/>
        <end position="86"/>
    </location>
</feature>
<evidence type="ECO:0000256" key="5">
    <source>
        <dbReference type="ARBA" id="ARBA00022729"/>
    </source>
</evidence>
<keyword evidence="6 9" id="KW-1133">Transmembrane helix</keyword>
<feature type="transmembrane region" description="Helical" evidence="9">
    <location>
        <begin position="149"/>
        <end position="170"/>
    </location>
</feature>
<feature type="transmembrane region" description="Helical" evidence="9">
    <location>
        <begin position="294"/>
        <end position="316"/>
    </location>
</feature>
<feature type="domain" description="Copper resistance protein D" evidence="11">
    <location>
        <begin position="289"/>
        <end position="391"/>
    </location>
</feature>
<name>A0A6J4KRQ3_9ACTN</name>
<dbReference type="GO" id="GO:0046688">
    <property type="term" value="P:response to copper ion"/>
    <property type="evidence" value="ECO:0007669"/>
    <property type="project" value="InterPro"/>
</dbReference>
<dbReference type="Pfam" id="PF04234">
    <property type="entry name" value="CopC"/>
    <property type="match status" value="1"/>
</dbReference>
<evidence type="ECO:0000256" key="8">
    <source>
        <dbReference type="ARBA" id="ARBA00023136"/>
    </source>
</evidence>
<dbReference type="GO" id="GO:0006825">
    <property type="term" value="P:copper ion transport"/>
    <property type="evidence" value="ECO:0007669"/>
    <property type="project" value="InterPro"/>
</dbReference>
<feature type="transmembrane region" description="Helical" evidence="9">
    <location>
        <begin position="222"/>
        <end position="242"/>
    </location>
</feature>